<feature type="compositionally biased region" description="Polar residues" evidence="3">
    <location>
        <begin position="232"/>
        <end position="250"/>
    </location>
</feature>
<feature type="compositionally biased region" description="Polar residues" evidence="3">
    <location>
        <begin position="112"/>
        <end position="126"/>
    </location>
</feature>
<feature type="domain" description="Bromo" evidence="4">
    <location>
        <begin position="283"/>
        <end position="353"/>
    </location>
</feature>
<gene>
    <name evidence="5" type="ORF">Salat_0327700</name>
</gene>
<dbReference type="InterPro" id="IPR001487">
    <property type="entry name" value="Bromodomain"/>
</dbReference>
<evidence type="ECO:0000256" key="3">
    <source>
        <dbReference type="SAM" id="MobiDB-lite"/>
    </source>
</evidence>
<dbReference type="Proteomes" id="UP001293254">
    <property type="component" value="Unassembled WGS sequence"/>
</dbReference>
<dbReference type="CDD" id="cd04369">
    <property type="entry name" value="Bromodomain"/>
    <property type="match status" value="1"/>
</dbReference>
<sequence>MGAEAAVLGPRTGWGTWEELILGGAVLRHGTQDWNVVASELQARTLFPHSFFTPEVCKAKYEDLLRRYCGSTAWFEELRKRRVAELKKELARSEDSIGSLESKIKSLEAEKQSSNQADYGSSQTESPLPAFNSDGTESSGKEVSKDEYSAGSFTKDTRTRTSWLCERHPQEMETDTKPDVSVSSEQDKDLSIGKVVGAGYGQGVTIRKRRGQRKRKDCNPAVKEGSVGESDNLGSSNIASTTQKEASTTHCTRTIRDSGINNRIGGSHTVKRHNLMEIFQSVARSEPAAVFRHRMDSQKRARYRKVIKQHLDIGTIRSRIMGQSIKSAKELFRDLLLLANNALVFYSRRTREYKSALSLRQLVMKEYKQQCRGSCQEATSAFLPFNPPVKPRSARPRPRPRPPSCKEKVVSEKLLPNAEKIVPPSNHPKTSEKPCPDKNASLKSSLLKPKKGMKRPGKGKTEMAETRPKTCPSVSAVTDSNNSLRFIARSSSSSSSHASHTLVSIRLLLLYFGIRIHTEVNTKAGLFLELYFSWEFNPELKSCDSDSSNLCRDSCHES</sequence>
<feature type="compositionally biased region" description="Basic residues" evidence="3">
    <location>
        <begin position="448"/>
        <end position="458"/>
    </location>
</feature>
<protein>
    <recommendedName>
        <fullName evidence="4">Bromo domain-containing protein</fullName>
    </recommendedName>
</protein>
<evidence type="ECO:0000256" key="1">
    <source>
        <dbReference type="ARBA" id="ARBA00023117"/>
    </source>
</evidence>
<dbReference type="EMBL" id="JACGWO010000001">
    <property type="protein sequence ID" value="KAK4439928.1"/>
    <property type="molecule type" value="Genomic_DNA"/>
</dbReference>
<dbReference type="PROSITE" id="PS50014">
    <property type="entry name" value="BROMODOMAIN_2"/>
    <property type="match status" value="1"/>
</dbReference>
<feature type="region of interest" description="Disordered" evidence="3">
    <location>
        <begin position="208"/>
        <end position="250"/>
    </location>
</feature>
<feature type="region of interest" description="Disordered" evidence="3">
    <location>
        <begin position="108"/>
        <end position="153"/>
    </location>
</feature>
<dbReference type="SMART" id="SM00297">
    <property type="entry name" value="BROMO"/>
    <property type="match status" value="1"/>
</dbReference>
<dbReference type="AlphaFoldDB" id="A0AAE1Z1S9"/>
<dbReference type="InterPro" id="IPR036427">
    <property type="entry name" value="Bromodomain-like_sf"/>
</dbReference>
<reference evidence="5" key="2">
    <citation type="journal article" date="2024" name="Plant">
        <title>Genomic evolution and insights into agronomic trait innovations of Sesamum species.</title>
        <authorList>
            <person name="Miao H."/>
            <person name="Wang L."/>
            <person name="Qu L."/>
            <person name="Liu H."/>
            <person name="Sun Y."/>
            <person name="Le M."/>
            <person name="Wang Q."/>
            <person name="Wei S."/>
            <person name="Zheng Y."/>
            <person name="Lin W."/>
            <person name="Duan Y."/>
            <person name="Cao H."/>
            <person name="Xiong S."/>
            <person name="Wang X."/>
            <person name="Wei L."/>
            <person name="Li C."/>
            <person name="Ma Q."/>
            <person name="Ju M."/>
            <person name="Zhao R."/>
            <person name="Li G."/>
            <person name="Mu C."/>
            <person name="Tian Q."/>
            <person name="Mei H."/>
            <person name="Zhang T."/>
            <person name="Gao T."/>
            <person name="Zhang H."/>
        </authorList>
    </citation>
    <scope>NUCLEOTIDE SEQUENCE</scope>
    <source>
        <strain evidence="5">3651</strain>
    </source>
</reference>
<feature type="compositionally biased region" description="Basic and acidic residues" evidence="3">
    <location>
        <begin position="169"/>
        <end position="178"/>
    </location>
</feature>
<keyword evidence="1 2" id="KW-0103">Bromodomain</keyword>
<feature type="region of interest" description="Disordered" evidence="3">
    <location>
        <begin position="169"/>
        <end position="188"/>
    </location>
</feature>
<feature type="compositionally biased region" description="Basic and acidic residues" evidence="3">
    <location>
        <begin position="459"/>
        <end position="468"/>
    </location>
</feature>
<evidence type="ECO:0000313" key="6">
    <source>
        <dbReference type="Proteomes" id="UP001293254"/>
    </source>
</evidence>
<evidence type="ECO:0000313" key="5">
    <source>
        <dbReference type="EMBL" id="KAK4439928.1"/>
    </source>
</evidence>
<name>A0AAE1Z1S9_9LAMI</name>
<evidence type="ECO:0000256" key="2">
    <source>
        <dbReference type="PROSITE-ProRule" id="PRU00035"/>
    </source>
</evidence>
<evidence type="ECO:0000259" key="4">
    <source>
        <dbReference type="PROSITE" id="PS50014"/>
    </source>
</evidence>
<proteinExistence type="predicted"/>
<reference evidence="5" key="1">
    <citation type="submission" date="2020-06" db="EMBL/GenBank/DDBJ databases">
        <authorList>
            <person name="Li T."/>
            <person name="Hu X."/>
            <person name="Zhang T."/>
            <person name="Song X."/>
            <person name="Zhang H."/>
            <person name="Dai N."/>
            <person name="Sheng W."/>
            <person name="Hou X."/>
            <person name="Wei L."/>
        </authorList>
    </citation>
    <scope>NUCLEOTIDE SEQUENCE</scope>
    <source>
        <strain evidence="5">3651</strain>
        <tissue evidence="5">Leaf</tissue>
    </source>
</reference>
<dbReference type="PANTHER" id="PTHR37888">
    <property type="entry name" value="DNA-BINDING BROMODOMAIN-CONTAINING PROTEIN"/>
    <property type="match status" value="1"/>
</dbReference>
<organism evidence="5 6">
    <name type="scientific">Sesamum alatum</name>
    <dbReference type="NCBI Taxonomy" id="300844"/>
    <lineage>
        <taxon>Eukaryota</taxon>
        <taxon>Viridiplantae</taxon>
        <taxon>Streptophyta</taxon>
        <taxon>Embryophyta</taxon>
        <taxon>Tracheophyta</taxon>
        <taxon>Spermatophyta</taxon>
        <taxon>Magnoliopsida</taxon>
        <taxon>eudicotyledons</taxon>
        <taxon>Gunneridae</taxon>
        <taxon>Pentapetalae</taxon>
        <taxon>asterids</taxon>
        <taxon>lamiids</taxon>
        <taxon>Lamiales</taxon>
        <taxon>Pedaliaceae</taxon>
        <taxon>Sesamum</taxon>
    </lineage>
</organism>
<feature type="region of interest" description="Disordered" evidence="3">
    <location>
        <begin position="382"/>
        <end position="475"/>
    </location>
</feature>
<dbReference type="SUPFAM" id="SSF47370">
    <property type="entry name" value="Bromodomain"/>
    <property type="match status" value="1"/>
</dbReference>
<keyword evidence="6" id="KW-1185">Reference proteome</keyword>
<dbReference type="PANTHER" id="PTHR37888:SF4">
    <property type="entry name" value="OS07G0565300 PROTEIN"/>
    <property type="match status" value="1"/>
</dbReference>
<comment type="caution">
    <text evidence="5">The sequence shown here is derived from an EMBL/GenBank/DDBJ whole genome shotgun (WGS) entry which is preliminary data.</text>
</comment>
<feature type="compositionally biased region" description="Basic and acidic residues" evidence="3">
    <location>
        <begin position="139"/>
        <end position="148"/>
    </location>
</feature>
<dbReference type="Gene3D" id="1.20.920.10">
    <property type="entry name" value="Bromodomain-like"/>
    <property type="match status" value="1"/>
</dbReference>
<accession>A0AAE1Z1S9</accession>
<dbReference type="Pfam" id="PF00439">
    <property type="entry name" value="Bromodomain"/>
    <property type="match status" value="1"/>
</dbReference>